<reference evidence="10" key="1">
    <citation type="journal article" date="2019" name="Int. J. Syst. Evol. Microbiol.">
        <title>The Global Catalogue of Microorganisms (GCM) 10K type strain sequencing project: providing services to taxonomists for standard genome sequencing and annotation.</title>
        <authorList>
            <consortium name="The Broad Institute Genomics Platform"/>
            <consortium name="The Broad Institute Genome Sequencing Center for Infectious Disease"/>
            <person name="Wu L."/>
            <person name="Ma J."/>
        </authorList>
    </citation>
    <scope>NUCLEOTIDE SEQUENCE [LARGE SCALE GENOMIC DNA]</scope>
    <source>
        <strain evidence="10">CGMCC 1.13574</strain>
    </source>
</reference>
<evidence type="ECO:0000256" key="4">
    <source>
        <dbReference type="ARBA" id="ARBA00022827"/>
    </source>
</evidence>
<dbReference type="InterPro" id="IPR036250">
    <property type="entry name" value="AcylCo_DH-like_C"/>
</dbReference>
<dbReference type="Gene3D" id="1.20.140.10">
    <property type="entry name" value="Butyryl-CoA Dehydrogenase, subunit A, domain 3"/>
    <property type="match status" value="1"/>
</dbReference>
<dbReference type="GO" id="GO:0016491">
    <property type="term" value="F:oxidoreductase activity"/>
    <property type="evidence" value="ECO:0007669"/>
    <property type="project" value="UniProtKB-KW"/>
</dbReference>
<comment type="similarity">
    <text evidence="2 5">Belongs to the acyl-CoA dehydrogenase family.</text>
</comment>
<gene>
    <name evidence="9" type="ORF">ACFO3Q_05630</name>
</gene>
<sequence>MHTLSPPLARLRERAAEIANTVLAADADEVDREGRWPARGMRALAEAGLMGLHIPEHLGGDGQGLLALAVVTEELGRCCSSTGMCFGMHSVAAKVIAAKATPYHEERFLRPIAAGRHITSLSLSEPGTGVHFFLPRAKFTRDGEEVVLEGQKSFVTSGGHADSYVISAVPPGSELDPGTFTCFAVEAGAPGLEWLQDWHGFGMRGNSSRGLRLDRARIPHANLLGSEGDQIWYVFEVVAPYFIIAMSAVYLGIAQAALDLTVAHLKERSHAHTGETLSGVPVLSHQVAEMWTAIQRTRQLVHHAARLCDAGAPDASLSLFAAKADVADMVGTVTQQAMMLSGGRGYGQNSAVARLLRDGQAAHVMAPSTQLLKTWLGRSVLDLPLL</sequence>
<dbReference type="EMBL" id="JBHSGG010000015">
    <property type="protein sequence ID" value="MFC4727646.1"/>
    <property type="molecule type" value="Genomic_DNA"/>
</dbReference>
<dbReference type="Pfam" id="PF02771">
    <property type="entry name" value="Acyl-CoA_dh_N"/>
    <property type="match status" value="1"/>
</dbReference>
<dbReference type="InterPro" id="IPR037069">
    <property type="entry name" value="AcylCoA_DH/ox_N_sf"/>
</dbReference>
<dbReference type="SUPFAM" id="SSF47203">
    <property type="entry name" value="Acyl-CoA dehydrogenase C-terminal domain-like"/>
    <property type="match status" value="1"/>
</dbReference>
<name>A0ABV9NKB5_9GAMM</name>
<evidence type="ECO:0000259" key="8">
    <source>
        <dbReference type="Pfam" id="PF02771"/>
    </source>
</evidence>
<dbReference type="InterPro" id="IPR013786">
    <property type="entry name" value="AcylCoA_DH/ox_N"/>
</dbReference>
<keyword evidence="4 5" id="KW-0274">FAD</keyword>
<evidence type="ECO:0000256" key="3">
    <source>
        <dbReference type="ARBA" id="ARBA00022630"/>
    </source>
</evidence>
<dbReference type="Gene3D" id="1.10.540.10">
    <property type="entry name" value="Acyl-CoA dehydrogenase/oxidase, N-terminal domain"/>
    <property type="match status" value="1"/>
</dbReference>
<dbReference type="PIRSF" id="PIRSF016578">
    <property type="entry name" value="HsaA"/>
    <property type="match status" value="1"/>
</dbReference>
<dbReference type="Gene3D" id="2.40.110.10">
    <property type="entry name" value="Butyryl-CoA Dehydrogenase, subunit A, domain 2"/>
    <property type="match status" value="1"/>
</dbReference>
<evidence type="ECO:0000313" key="10">
    <source>
        <dbReference type="Proteomes" id="UP001595892"/>
    </source>
</evidence>
<comment type="caution">
    <text evidence="9">The sequence shown here is derived from an EMBL/GenBank/DDBJ whole genome shotgun (WGS) entry which is preliminary data.</text>
</comment>
<keyword evidence="10" id="KW-1185">Reference proteome</keyword>
<feature type="domain" description="Acyl-CoA oxidase/dehydrogenase middle" evidence="7">
    <location>
        <begin position="121"/>
        <end position="215"/>
    </location>
</feature>
<evidence type="ECO:0000259" key="7">
    <source>
        <dbReference type="Pfam" id="PF02770"/>
    </source>
</evidence>
<keyword evidence="5 9" id="KW-0560">Oxidoreductase</keyword>
<dbReference type="Pfam" id="PF00441">
    <property type="entry name" value="Acyl-CoA_dh_1"/>
    <property type="match status" value="1"/>
</dbReference>
<dbReference type="SUPFAM" id="SSF56645">
    <property type="entry name" value="Acyl-CoA dehydrogenase NM domain-like"/>
    <property type="match status" value="1"/>
</dbReference>
<dbReference type="Proteomes" id="UP001595892">
    <property type="component" value="Unassembled WGS sequence"/>
</dbReference>
<evidence type="ECO:0000259" key="6">
    <source>
        <dbReference type="Pfam" id="PF00441"/>
    </source>
</evidence>
<keyword evidence="3 5" id="KW-0285">Flavoprotein</keyword>
<dbReference type="InterPro" id="IPR009075">
    <property type="entry name" value="AcylCo_DH/oxidase_C"/>
</dbReference>
<dbReference type="Pfam" id="PF02770">
    <property type="entry name" value="Acyl-CoA_dh_M"/>
    <property type="match status" value="1"/>
</dbReference>
<proteinExistence type="inferred from homology"/>
<dbReference type="InterPro" id="IPR046373">
    <property type="entry name" value="Acyl-CoA_Oxase/DH_mid-dom_sf"/>
</dbReference>
<accession>A0ABV9NKB5</accession>
<dbReference type="PANTHER" id="PTHR43884:SF12">
    <property type="entry name" value="ISOVALERYL-COA DEHYDROGENASE, MITOCHONDRIAL-RELATED"/>
    <property type="match status" value="1"/>
</dbReference>
<dbReference type="RefSeq" id="WP_377003658.1">
    <property type="nucleotide sequence ID" value="NZ_JBHSGG010000015.1"/>
</dbReference>
<dbReference type="PANTHER" id="PTHR43884">
    <property type="entry name" value="ACYL-COA DEHYDROGENASE"/>
    <property type="match status" value="1"/>
</dbReference>
<organism evidence="9 10">
    <name type="scientific">Coralloluteibacterium thermophilum</name>
    <dbReference type="NCBI Taxonomy" id="2707049"/>
    <lineage>
        <taxon>Bacteria</taxon>
        <taxon>Pseudomonadati</taxon>
        <taxon>Pseudomonadota</taxon>
        <taxon>Gammaproteobacteria</taxon>
        <taxon>Lysobacterales</taxon>
        <taxon>Lysobacteraceae</taxon>
        <taxon>Coralloluteibacterium</taxon>
    </lineage>
</organism>
<dbReference type="EC" id="1.-.-.-" evidence="9"/>
<evidence type="ECO:0000256" key="5">
    <source>
        <dbReference type="RuleBase" id="RU362125"/>
    </source>
</evidence>
<evidence type="ECO:0000313" key="9">
    <source>
        <dbReference type="EMBL" id="MFC4727646.1"/>
    </source>
</evidence>
<evidence type="ECO:0000256" key="2">
    <source>
        <dbReference type="ARBA" id="ARBA00009347"/>
    </source>
</evidence>
<dbReference type="InterPro" id="IPR006091">
    <property type="entry name" value="Acyl-CoA_Oxase/DH_mid-dom"/>
</dbReference>
<comment type="cofactor">
    <cofactor evidence="1 5">
        <name>FAD</name>
        <dbReference type="ChEBI" id="CHEBI:57692"/>
    </cofactor>
</comment>
<dbReference type="InterPro" id="IPR009100">
    <property type="entry name" value="AcylCoA_DH/oxidase_NM_dom_sf"/>
</dbReference>
<evidence type="ECO:0000256" key="1">
    <source>
        <dbReference type="ARBA" id="ARBA00001974"/>
    </source>
</evidence>
<feature type="domain" description="Acyl-CoA dehydrogenase/oxidase C-terminal" evidence="6">
    <location>
        <begin position="245"/>
        <end position="379"/>
    </location>
</feature>
<protein>
    <submittedName>
        <fullName evidence="9">Acyl-CoA dehydrogenase family protein</fullName>
        <ecNumber evidence="9">1.-.-.-</ecNumber>
    </submittedName>
</protein>
<feature type="domain" description="Acyl-CoA dehydrogenase/oxidase N-terminal" evidence="8">
    <location>
        <begin position="10"/>
        <end position="115"/>
    </location>
</feature>